<gene>
    <name evidence="1" type="ORF">Bpfe_010418</name>
</gene>
<proteinExistence type="predicted"/>
<dbReference type="AlphaFoldDB" id="A0AAD8FE86"/>
<comment type="caution">
    <text evidence="1">The sequence shown here is derived from an EMBL/GenBank/DDBJ whole genome shotgun (WGS) entry which is preliminary data.</text>
</comment>
<reference evidence="1" key="2">
    <citation type="submission" date="2023-04" db="EMBL/GenBank/DDBJ databases">
        <authorList>
            <person name="Bu L."/>
            <person name="Lu L."/>
            <person name="Laidemitt M.R."/>
            <person name="Zhang S.M."/>
            <person name="Mutuku M."/>
            <person name="Mkoji G."/>
            <person name="Steinauer M."/>
            <person name="Loker E.S."/>
        </authorList>
    </citation>
    <scope>NUCLEOTIDE SEQUENCE</scope>
    <source>
        <strain evidence="1">KasaAsao</strain>
        <tissue evidence="1">Whole Snail</tissue>
    </source>
</reference>
<protein>
    <submittedName>
        <fullName evidence="1">Uncharacterized protein</fullName>
    </submittedName>
</protein>
<reference evidence="1" key="1">
    <citation type="journal article" date="2023" name="PLoS Negl. Trop. Dis.">
        <title>A genome sequence for Biomphalaria pfeifferi, the major vector snail for the human-infecting parasite Schistosoma mansoni.</title>
        <authorList>
            <person name="Bu L."/>
            <person name="Lu L."/>
            <person name="Laidemitt M.R."/>
            <person name="Zhang S.M."/>
            <person name="Mutuku M."/>
            <person name="Mkoji G."/>
            <person name="Steinauer M."/>
            <person name="Loker E.S."/>
        </authorList>
    </citation>
    <scope>NUCLEOTIDE SEQUENCE</scope>
    <source>
        <strain evidence="1">KasaAsao</strain>
    </source>
</reference>
<accession>A0AAD8FE86</accession>
<evidence type="ECO:0000313" key="2">
    <source>
        <dbReference type="Proteomes" id="UP001233172"/>
    </source>
</evidence>
<organism evidence="1 2">
    <name type="scientific">Biomphalaria pfeifferi</name>
    <name type="common">Bloodfluke planorb</name>
    <name type="synonym">Freshwater snail</name>
    <dbReference type="NCBI Taxonomy" id="112525"/>
    <lineage>
        <taxon>Eukaryota</taxon>
        <taxon>Metazoa</taxon>
        <taxon>Spiralia</taxon>
        <taxon>Lophotrochozoa</taxon>
        <taxon>Mollusca</taxon>
        <taxon>Gastropoda</taxon>
        <taxon>Heterobranchia</taxon>
        <taxon>Euthyneura</taxon>
        <taxon>Panpulmonata</taxon>
        <taxon>Hygrophila</taxon>
        <taxon>Lymnaeoidea</taxon>
        <taxon>Planorbidae</taxon>
        <taxon>Biomphalaria</taxon>
    </lineage>
</organism>
<keyword evidence="2" id="KW-1185">Reference proteome</keyword>
<dbReference type="EMBL" id="JASAOG010000037">
    <property type="protein sequence ID" value="KAK0060231.1"/>
    <property type="molecule type" value="Genomic_DNA"/>
</dbReference>
<name>A0AAD8FE86_BIOPF</name>
<dbReference type="Proteomes" id="UP001233172">
    <property type="component" value="Unassembled WGS sequence"/>
</dbReference>
<evidence type="ECO:0000313" key="1">
    <source>
        <dbReference type="EMBL" id="KAK0060231.1"/>
    </source>
</evidence>
<sequence length="67" mass="7822">MPSTQRRSQSQGSLDALLLHFRCSFWQKSLRADPRLHATSVPQDPFTQRWAFLFRPGLPCLETSQQY</sequence>